<evidence type="ECO:0000256" key="5">
    <source>
        <dbReference type="ARBA" id="ARBA00010617"/>
    </source>
</evidence>
<dbReference type="OrthoDB" id="6365766at2759"/>
<dbReference type="InterPro" id="IPR036396">
    <property type="entry name" value="Cyt_P450_sf"/>
</dbReference>
<evidence type="ECO:0000256" key="6">
    <source>
        <dbReference type="ARBA" id="ARBA00022617"/>
    </source>
</evidence>
<comment type="cofactor">
    <cofactor evidence="1 14">
        <name>heme</name>
        <dbReference type="ChEBI" id="CHEBI:30413"/>
    </cofactor>
</comment>
<keyword evidence="6 14" id="KW-0349">Heme</keyword>
<comment type="subcellular location">
    <subcellularLocation>
        <location evidence="4">Endoplasmic reticulum membrane</location>
        <topology evidence="4">Peripheral membrane protein</topology>
    </subcellularLocation>
    <subcellularLocation>
        <location evidence="3">Microsome membrane</location>
        <topology evidence="3">Peripheral membrane protein</topology>
    </subcellularLocation>
</comment>
<reference evidence="16" key="1">
    <citation type="submission" date="2020-10" db="EMBL/GenBank/DDBJ databases">
        <authorList>
            <person name="Kim D.-H."/>
        </authorList>
    </citation>
    <scope>NUCLEOTIDE SEQUENCE</scope>
</reference>
<keyword evidence="15" id="KW-0732">Signal</keyword>
<dbReference type="AlphaFoldDB" id="A0A8B0MCW5"/>
<dbReference type="SUPFAM" id="SSF48264">
    <property type="entry name" value="Cytochrome P450"/>
    <property type="match status" value="1"/>
</dbReference>
<comment type="function">
    <text evidence="2">May be involved in the metabolism of insect hormones and in the breakdown of synthetic insecticides.</text>
</comment>
<reference evidence="16" key="2">
    <citation type="journal article" name="Mar. Pollut. Bull.">
        <title>The genome of the European estuarine calanoid copepod Eurytemora affinis: Potential use in molecular ecotoxicology.</title>
        <authorList>
            <person name="Choi B.S."/>
            <person name="Kim D.H."/>
            <person name="Kim M.S."/>
            <person name="Park J.C."/>
            <person name="Lee Y.H."/>
            <person name="Kim H.J."/>
            <person name="Jeong C.B."/>
            <person name="Hagiwara A."/>
            <person name="Souissi S."/>
            <person name="Lee J.S."/>
        </authorList>
    </citation>
    <scope>NUCLEOTIDE SEQUENCE</scope>
</reference>
<evidence type="ECO:0000256" key="14">
    <source>
        <dbReference type="PIRSR" id="PIRSR602401-1"/>
    </source>
</evidence>
<dbReference type="GO" id="GO:0006805">
    <property type="term" value="P:xenobiotic metabolic process"/>
    <property type="evidence" value="ECO:0007669"/>
    <property type="project" value="TreeGrafter"/>
</dbReference>
<dbReference type="PRINTS" id="PR00463">
    <property type="entry name" value="EP450I"/>
</dbReference>
<dbReference type="InterPro" id="IPR002401">
    <property type="entry name" value="Cyt_P450_E_grp-I"/>
</dbReference>
<dbReference type="GO" id="GO:0020037">
    <property type="term" value="F:heme binding"/>
    <property type="evidence" value="ECO:0007669"/>
    <property type="project" value="InterPro"/>
</dbReference>
<accession>A0A8B0MCW5</accession>
<comment type="similarity">
    <text evidence="5">Belongs to the cytochrome P450 family.</text>
</comment>
<evidence type="ECO:0000256" key="4">
    <source>
        <dbReference type="ARBA" id="ARBA00004406"/>
    </source>
</evidence>
<dbReference type="Pfam" id="PF00067">
    <property type="entry name" value="p450"/>
    <property type="match status" value="1"/>
</dbReference>
<name>A0A8B0MCW5_EURAF</name>
<evidence type="ECO:0000313" key="16">
    <source>
        <dbReference type="EMBL" id="QTW43666.1"/>
    </source>
</evidence>
<feature type="chain" id="PRO_5032474376" evidence="15">
    <location>
        <begin position="21"/>
        <end position="488"/>
    </location>
</feature>
<feature type="signal peptide" evidence="15">
    <location>
        <begin position="1"/>
        <end position="20"/>
    </location>
</feature>
<feature type="binding site" description="axial binding residue" evidence="14">
    <location>
        <position position="430"/>
    </location>
    <ligand>
        <name>heme</name>
        <dbReference type="ChEBI" id="CHEBI:30413"/>
    </ligand>
    <ligandPart>
        <name>Fe</name>
        <dbReference type="ChEBI" id="CHEBI:18248"/>
    </ligandPart>
</feature>
<dbReference type="GO" id="GO:0005506">
    <property type="term" value="F:iron ion binding"/>
    <property type="evidence" value="ECO:0007669"/>
    <property type="project" value="InterPro"/>
</dbReference>
<keyword evidence="8" id="KW-0256">Endoplasmic reticulum</keyword>
<keyword evidence="13" id="KW-0472">Membrane</keyword>
<evidence type="ECO:0000256" key="11">
    <source>
        <dbReference type="ARBA" id="ARBA00023004"/>
    </source>
</evidence>
<dbReference type="GO" id="GO:0005789">
    <property type="term" value="C:endoplasmic reticulum membrane"/>
    <property type="evidence" value="ECO:0007669"/>
    <property type="project" value="UniProtKB-SubCell"/>
</dbReference>
<keyword evidence="7 14" id="KW-0479">Metal-binding</keyword>
<evidence type="ECO:0000256" key="7">
    <source>
        <dbReference type="ARBA" id="ARBA00022723"/>
    </source>
</evidence>
<evidence type="ECO:0000256" key="2">
    <source>
        <dbReference type="ARBA" id="ARBA00003690"/>
    </source>
</evidence>
<organism evidence="16">
    <name type="scientific">Eurytemora affinis</name>
    <name type="common">Copepod</name>
    <name type="synonym">Temora affinis</name>
    <dbReference type="NCBI Taxonomy" id="88015"/>
    <lineage>
        <taxon>Eukaryota</taxon>
        <taxon>Metazoa</taxon>
        <taxon>Ecdysozoa</taxon>
        <taxon>Arthropoda</taxon>
        <taxon>Crustacea</taxon>
        <taxon>Multicrustacea</taxon>
        <taxon>Hexanauplia</taxon>
        <taxon>Copepoda</taxon>
        <taxon>Calanoida</taxon>
        <taxon>Temoridae</taxon>
        <taxon>Eurytemora</taxon>
    </lineage>
</organism>
<keyword evidence="11 14" id="KW-0408">Iron</keyword>
<proteinExistence type="evidence at transcript level"/>
<dbReference type="GO" id="GO:0006082">
    <property type="term" value="P:organic acid metabolic process"/>
    <property type="evidence" value="ECO:0007669"/>
    <property type="project" value="TreeGrafter"/>
</dbReference>
<dbReference type="GO" id="GO:0016712">
    <property type="term" value="F:oxidoreductase activity, acting on paired donors, with incorporation or reduction of molecular oxygen, reduced flavin or flavoprotein as one donor, and incorporation of one atom of oxygen"/>
    <property type="evidence" value="ECO:0007669"/>
    <property type="project" value="TreeGrafter"/>
</dbReference>
<dbReference type="PANTHER" id="PTHR24300:SF403">
    <property type="entry name" value="CYTOCHROME P450 306A1"/>
    <property type="match status" value="1"/>
</dbReference>
<evidence type="ECO:0000256" key="10">
    <source>
        <dbReference type="ARBA" id="ARBA00023002"/>
    </source>
</evidence>
<protein>
    <submittedName>
        <fullName evidence="16">CYP3029B1-like protein 2</fullName>
    </submittedName>
</protein>
<evidence type="ECO:0000256" key="13">
    <source>
        <dbReference type="ARBA" id="ARBA00023136"/>
    </source>
</evidence>
<dbReference type="InterPro" id="IPR050182">
    <property type="entry name" value="Cytochrome_P450_fam2"/>
</dbReference>
<dbReference type="InterPro" id="IPR001128">
    <property type="entry name" value="Cyt_P450"/>
</dbReference>
<evidence type="ECO:0000256" key="8">
    <source>
        <dbReference type="ARBA" id="ARBA00022824"/>
    </source>
</evidence>
<dbReference type="Gene3D" id="1.10.630.10">
    <property type="entry name" value="Cytochrome P450"/>
    <property type="match status" value="1"/>
</dbReference>
<dbReference type="EMBL" id="MW149366">
    <property type="protein sequence ID" value="QTW43666.1"/>
    <property type="molecule type" value="mRNA"/>
</dbReference>
<sequence>MIWPVVCSLLVIFIIYCIKASIRPRDFPPGPPCLAFLGSLPYLDVRNLSKSFSKLQERHGDVFSVFIGSTPVVVLNGWKTIKEAFERPEFSGRPGNFSGTFFQKGKTGITTTEGKHWSSQRNFLIDYLENISRSGSQGFQDIMMDEVTDLKLDLTKKLSEPIAVSYKLNVCIINILWNLCCGRRLHAQQQEFQTVYECVDKITQFMSRAAIFSFLPILTKVLPESVTKIEKGRYYRNRFHEISEKWIREHRQEYRGNRTGDLQDLYLEKVNKGEDNFTEQGLAAMIREIFVIGSESVSVMLRWSLRILSCHPEVQEKVQEELDRVCGRGVDVTWDKSDQLPYTMAIVKEVQRFADIAPTGLMHKTVCDATLQGYHLPANTLIMANFTSCHQSTEFWKHPEKFHPEHFLENGKLIENKEGFMPYGLGTRICPGMKLADMELFLILSNILSSYQLVMVEGDDGDLGTQFEGGTAVLRNPKPYRVVFENRS</sequence>
<evidence type="ECO:0000256" key="3">
    <source>
        <dbReference type="ARBA" id="ARBA00004174"/>
    </source>
</evidence>
<dbReference type="FunFam" id="1.10.630.10:FF:000238">
    <property type="entry name" value="Cytochrome P450 2A6"/>
    <property type="match status" value="1"/>
</dbReference>
<evidence type="ECO:0000256" key="15">
    <source>
        <dbReference type="SAM" id="SignalP"/>
    </source>
</evidence>
<keyword evidence="12" id="KW-0503">Monooxygenase</keyword>
<dbReference type="GO" id="GO:0008395">
    <property type="term" value="F:steroid hydroxylase activity"/>
    <property type="evidence" value="ECO:0007669"/>
    <property type="project" value="TreeGrafter"/>
</dbReference>
<evidence type="ECO:0000256" key="9">
    <source>
        <dbReference type="ARBA" id="ARBA00022848"/>
    </source>
</evidence>
<keyword evidence="10" id="KW-0560">Oxidoreductase</keyword>
<dbReference type="PRINTS" id="PR00385">
    <property type="entry name" value="P450"/>
</dbReference>
<dbReference type="PANTHER" id="PTHR24300">
    <property type="entry name" value="CYTOCHROME P450 508A4-RELATED"/>
    <property type="match status" value="1"/>
</dbReference>
<evidence type="ECO:0000256" key="12">
    <source>
        <dbReference type="ARBA" id="ARBA00023033"/>
    </source>
</evidence>
<keyword evidence="9" id="KW-0492">Microsome</keyword>
<evidence type="ECO:0000256" key="1">
    <source>
        <dbReference type="ARBA" id="ARBA00001971"/>
    </source>
</evidence>